<evidence type="ECO:0000259" key="3">
    <source>
        <dbReference type="Pfam" id="PF13439"/>
    </source>
</evidence>
<reference evidence="4 5" key="1">
    <citation type="submission" date="2020-05" db="EMBL/GenBank/DDBJ databases">
        <title>Genome sequencing of Spirosoma sp. TS118.</title>
        <authorList>
            <person name="Lee J.-H."/>
            <person name="Jeong S."/>
            <person name="Zhao L."/>
            <person name="Jung J.-H."/>
            <person name="Kim M.-K."/>
            <person name="Lim S."/>
        </authorList>
    </citation>
    <scope>NUCLEOTIDE SEQUENCE [LARGE SCALE GENOMIC DNA]</scope>
    <source>
        <strain evidence="4 5">TS118</strain>
    </source>
</reference>
<keyword evidence="1 4" id="KW-0808">Transferase</keyword>
<dbReference type="Proteomes" id="UP000502756">
    <property type="component" value="Chromosome"/>
</dbReference>
<dbReference type="KEGG" id="stae:HNV11_11465"/>
<dbReference type="Gene3D" id="3.40.50.2000">
    <property type="entry name" value="Glycogen Phosphorylase B"/>
    <property type="match status" value="2"/>
</dbReference>
<evidence type="ECO:0000256" key="1">
    <source>
        <dbReference type="ARBA" id="ARBA00022679"/>
    </source>
</evidence>
<evidence type="ECO:0000313" key="5">
    <source>
        <dbReference type="Proteomes" id="UP000502756"/>
    </source>
</evidence>
<protein>
    <submittedName>
        <fullName evidence="4">Glycosyltransferase family 4 protein</fullName>
    </submittedName>
</protein>
<dbReference type="PANTHER" id="PTHR46401">
    <property type="entry name" value="GLYCOSYLTRANSFERASE WBBK-RELATED"/>
    <property type="match status" value="1"/>
</dbReference>
<dbReference type="PANTHER" id="PTHR46401:SF2">
    <property type="entry name" value="GLYCOSYLTRANSFERASE WBBK-RELATED"/>
    <property type="match status" value="1"/>
</dbReference>
<organism evidence="4 5">
    <name type="scientific">Spirosoma taeanense</name>
    <dbReference type="NCBI Taxonomy" id="2735870"/>
    <lineage>
        <taxon>Bacteria</taxon>
        <taxon>Pseudomonadati</taxon>
        <taxon>Bacteroidota</taxon>
        <taxon>Cytophagia</taxon>
        <taxon>Cytophagales</taxon>
        <taxon>Cytophagaceae</taxon>
        <taxon>Spirosoma</taxon>
    </lineage>
</organism>
<dbReference type="SUPFAM" id="SSF53756">
    <property type="entry name" value="UDP-Glycosyltransferase/glycogen phosphorylase"/>
    <property type="match status" value="1"/>
</dbReference>
<evidence type="ECO:0000259" key="2">
    <source>
        <dbReference type="Pfam" id="PF00534"/>
    </source>
</evidence>
<keyword evidence="5" id="KW-1185">Reference proteome</keyword>
<accession>A0A6M5YAR7</accession>
<dbReference type="RefSeq" id="WP_171739796.1">
    <property type="nucleotide sequence ID" value="NZ_CP053435.1"/>
</dbReference>
<dbReference type="Pfam" id="PF00534">
    <property type="entry name" value="Glycos_transf_1"/>
    <property type="match status" value="1"/>
</dbReference>
<sequence length="365" mass="42497">MTKVFIDHQKFSTQKYGGISRYFANIIQGIKRTDTMTYRLGVMHAQNHYIQKEPLPMKGRLSNLILNRNQRYDYRLNQLYCRRLLEKADFDVFHPTYYDTYYFQQLTKPLVITIHDMTYERLPEYFWAQDPLTRQKRENILRADAIITISETTRKDLLSFFNVDPQKVSTIYHGIDSESSLVTRPVDDLPEQYVLFVGDRSGYKNFYLFLNAFSKLASRFPDLHVVLAGGGKLEVADLEFIQRLKLTKRVQHIGATDEQLNYLYQNAQLFVYPSLYEGFGLPILEAFKARCPILLSDTECFREVAADAAVYFSATDLNDLVERLTVTLTDTALKARLVERGTERIKDFSLQKSIDQTLNVYKSLA</sequence>
<name>A0A6M5YAR7_9BACT</name>
<dbReference type="AlphaFoldDB" id="A0A6M5YAR7"/>
<evidence type="ECO:0000313" key="4">
    <source>
        <dbReference type="EMBL" id="QJW89952.1"/>
    </source>
</evidence>
<dbReference type="GO" id="GO:0009103">
    <property type="term" value="P:lipopolysaccharide biosynthetic process"/>
    <property type="evidence" value="ECO:0007669"/>
    <property type="project" value="TreeGrafter"/>
</dbReference>
<dbReference type="EMBL" id="CP053435">
    <property type="protein sequence ID" value="QJW89952.1"/>
    <property type="molecule type" value="Genomic_DNA"/>
</dbReference>
<dbReference type="GO" id="GO:0016757">
    <property type="term" value="F:glycosyltransferase activity"/>
    <property type="evidence" value="ECO:0007669"/>
    <property type="project" value="InterPro"/>
</dbReference>
<proteinExistence type="predicted"/>
<dbReference type="InterPro" id="IPR028098">
    <property type="entry name" value="Glyco_trans_4-like_N"/>
</dbReference>
<feature type="domain" description="Glycosyl transferase family 1" evidence="2">
    <location>
        <begin position="191"/>
        <end position="343"/>
    </location>
</feature>
<feature type="domain" description="Glycosyltransferase subfamily 4-like N-terminal" evidence="3">
    <location>
        <begin position="17"/>
        <end position="178"/>
    </location>
</feature>
<dbReference type="Pfam" id="PF13439">
    <property type="entry name" value="Glyco_transf_4"/>
    <property type="match status" value="1"/>
</dbReference>
<dbReference type="CDD" id="cd03809">
    <property type="entry name" value="GT4_MtfB-like"/>
    <property type="match status" value="1"/>
</dbReference>
<gene>
    <name evidence="4" type="ORF">HNV11_11465</name>
</gene>
<dbReference type="InterPro" id="IPR001296">
    <property type="entry name" value="Glyco_trans_1"/>
</dbReference>